<dbReference type="Gene3D" id="1.20.1640.10">
    <property type="entry name" value="Multidrug efflux transporter AcrB transmembrane domain"/>
    <property type="match status" value="2"/>
</dbReference>
<keyword evidence="3" id="KW-0472">Membrane</keyword>
<evidence type="ECO:0000313" key="5">
    <source>
        <dbReference type="EMBL" id="CAB9514752.1"/>
    </source>
</evidence>
<dbReference type="GO" id="GO:0016020">
    <property type="term" value="C:membrane"/>
    <property type="evidence" value="ECO:0007669"/>
    <property type="project" value="TreeGrafter"/>
</dbReference>
<accession>A0A9N8HJ71</accession>
<reference evidence="5" key="1">
    <citation type="submission" date="2020-06" db="EMBL/GenBank/DDBJ databases">
        <authorList>
            <consortium name="Plant Systems Biology data submission"/>
        </authorList>
    </citation>
    <scope>NUCLEOTIDE SEQUENCE</scope>
    <source>
        <strain evidence="5">D6</strain>
    </source>
</reference>
<feature type="transmembrane region" description="Helical" evidence="3">
    <location>
        <begin position="376"/>
        <end position="395"/>
    </location>
</feature>
<dbReference type="InterPro" id="IPR000731">
    <property type="entry name" value="SSD"/>
</dbReference>
<comment type="similarity">
    <text evidence="1">Belongs to the patched family.</text>
</comment>
<feature type="domain" description="SSD" evidence="4">
    <location>
        <begin position="375"/>
        <end position="532"/>
    </location>
</feature>
<feature type="compositionally biased region" description="Polar residues" evidence="2">
    <location>
        <begin position="19"/>
        <end position="33"/>
    </location>
</feature>
<feature type="transmembrane region" description="Helical" evidence="3">
    <location>
        <begin position="438"/>
        <end position="459"/>
    </location>
</feature>
<keyword evidence="3" id="KW-0812">Transmembrane</keyword>
<organism evidence="5 6">
    <name type="scientific">Seminavis robusta</name>
    <dbReference type="NCBI Taxonomy" id="568900"/>
    <lineage>
        <taxon>Eukaryota</taxon>
        <taxon>Sar</taxon>
        <taxon>Stramenopiles</taxon>
        <taxon>Ochrophyta</taxon>
        <taxon>Bacillariophyta</taxon>
        <taxon>Bacillariophyceae</taxon>
        <taxon>Bacillariophycidae</taxon>
        <taxon>Naviculales</taxon>
        <taxon>Naviculaceae</taxon>
        <taxon>Seminavis</taxon>
    </lineage>
</organism>
<feature type="region of interest" description="Disordered" evidence="2">
    <location>
        <begin position="1"/>
        <end position="74"/>
    </location>
</feature>
<dbReference type="OrthoDB" id="190529at2759"/>
<feature type="transmembrane region" description="Helical" evidence="3">
    <location>
        <begin position="590"/>
        <end position="610"/>
    </location>
</feature>
<dbReference type="PROSITE" id="PS50156">
    <property type="entry name" value="SSD"/>
    <property type="match status" value="1"/>
</dbReference>
<feature type="region of interest" description="Disordered" evidence="2">
    <location>
        <begin position="984"/>
        <end position="1007"/>
    </location>
</feature>
<feature type="transmembrane region" description="Helical" evidence="3">
    <location>
        <begin position="926"/>
        <end position="949"/>
    </location>
</feature>
<keyword evidence="6" id="KW-1185">Reference proteome</keyword>
<evidence type="ECO:0000256" key="3">
    <source>
        <dbReference type="SAM" id="Phobius"/>
    </source>
</evidence>
<keyword evidence="3" id="KW-1133">Transmembrane helix</keyword>
<feature type="transmembrane region" description="Helical" evidence="3">
    <location>
        <begin position="894"/>
        <end position="914"/>
    </location>
</feature>
<feature type="transmembrane region" description="Helical" evidence="3">
    <location>
        <begin position="504"/>
        <end position="532"/>
    </location>
</feature>
<feature type="transmembrane region" description="Helical" evidence="3">
    <location>
        <begin position="480"/>
        <end position="498"/>
    </location>
</feature>
<proteinExistence type="inferred from homology"/>
<feature type="transmembrane region" description="Helical" evidence="3">
    <location>
        <begin position="851"/>
        <end position="873"/>
    </location>
</feature>
<protein>
    <submittedName>
        <fullName evidence="5">Pick C1-like protein 1</fullName>
    </submittedName>
</protein>
<dbReference type="InterPro" id="IPR053958">
    <property type="entry name" value="HMGCR/SNAP/NPC1-like_SSD"/>
</dbReference>
<evidence type="ECO:0000256" key="1">
    <source>
        <dbReference type="ARBA" id="ARBA00005585"/>
    </source>
</evidence>
<dbReference type="InterPro" id="IPR051697">
    <property type="entry name" value="Patched_domain-protein"/>
</dbReference>
<dbReference type="PANTHER" id="PTHR10796">
    <property type="entry name" value="PATCHED-RELATED"/>
    <property type="match status" value="1"/>
</dbReference>
<name>A0A9N8HJ71_9STRA</name>
<feature type="transmembrane region" description="Helical" evidence="3">
    <location>
        <begin position="407"/>
        <end position="432"/>
    </location>
</feature>
<dbReference type="Pfam" id="PF12349">
    <property type="entry name" value="Sterol-sensing"/>
    <property type="match status" value="1"/>
</dbReference>
<comment type="caution">
    <text evidence="5">The sequence shown here is derived from an EMBL/GenBank/DDBJ whole genome shotgun (WGS) entry which is preliminary data.</text>
</comment>
<dbReference type="EMBL" id="CAICTM010000671">
    <property type="protein sequence ID" value="CAB9514752.1"/>
    <property type="molecule type" value="Genomic_DNA"/>
</dbReference>
<evidence type="ECO:0000256" key="2">
    <source>
        <dbReference type="SAM" id="MobiDB-lite"/>
    </source>
</evidence>
<dbReference type="SUPFAM" id="SSF82866">
    <property type="entry name" value="Multidrug efflux transporter AcrB transmembrane domain"/>
    <property type="match status" value="2"/>
</dbReference>
<dbReference type="AlphaFoldDB" id="A0A9N8HJ71"/>
<sequence length="1022" mass="114294">MLSTPSRELMSTDLPAVEQCSTGSTEGSDQSPTGSPPKTEASDDEVPTTPTEKNISKEKTRRGRTSSRRSQGPLYRDPICPQWSRCTNAIHSMIRRFVVALSVHAARHPLSYVLGVTTLSLAVLAIGFFTNFTIEVDYEIIYAPHGSRPVEHMDWIHHPDTGFPQGSRPFTFVLHNQGQNVLSNQGVRQMFQVLETMENTPGYQEICAQSSFTMEYANGTKIENACNVIGITRFWYYDSDLFESQELTDRQVMQAISNESYPDGVPVNRDFILGQYEITNETTVYNPAMEKEVVWGTDPTVTFAKSFLETLLLPETETAIEFETAAIENLLELQQQWREAAEQEVADGLQYTTYQLEFFTMISYNSEFEKAIFKDLPLTFMVGAIMVAFTCIVFYRPDRVKSRSLLGVSSVFTIAMSLAMGHGIMFVAGIPFTNMTMMLPFVVFGVGLDDTFIITGAYFRTDPNKDTVERIHETMHEVGSSISLTTTTTCLAFALGYISSIPAIQWLCLYAFLSLALVFLFQITLFVGFIVLDERRIKANRRDLCVCITVEEDESEQAGQDADSNKTTEDAALRFMTWYADFLMRPAAKAVVIAGFLYYFGVCIWSTTLLTQEFIVSDFLPEGSYVADYLDAVDAYAAEMVPLGIYFRGIDQSNETVQQQMRDYIDELMQLEQLDKQPPFCWVRDLANDEVYEEALGVDLSSFTFNEKLNLALSDPRVRQVYGEDIVRDEQGNITASRCIVFLSKIDFDHVQSQIKMLDDQRAVAVVQPLNEGQENFRMFTFADLYFLWEFYSVAVDELIATTIAGVVSVTVVAFLLMPHWTAVFYVGPIIVMLYIDLLGTLQFAGLHINAVTYVCLTISIGLLVDFLMHIMLRYYESTESTREKKVKDTLKTMGVSIMVGGMSTFLAVIPLAFSTSAIIKTVFTAFFAMVTLGVSHGLIFLPVVLSFIGPKYTPRVHPARIDVANSTDADADTVLDTKFFSGPGNASTSASQPSTSSSDDCDSPGYGIPFGEAPCRTIIEV</sequence>
<feature type="transmembrane region" description="Helical" evidence="3">
    <location>
        <begin position="799"/>
        <end position="817"/>
    </location>
</feature>
<feature type="transmembrane region" description="Helical" evidence="3">
    <location>
        <begin position="824"/>
        <end position="845"/>
    </location>
</feature>
<dbReference type="Proteomes" id="UP001153069">
    <property type="component" value="Unassembled WGS sequence"/>
</dbReference>
<evidence type="ECO:0000259" key="4">
    <source>
        <dbReference type="PROSITE" id="PS50156"/>
    </source>
</evidence>
<feature type="compositionally biased region" description="Low complexity" evidence="2">
    <location>
        <begin position="987"/>
        <end position="999"/>
    </location>
</feature>
<gene>
    <name evidence="5" type="ORF">SEMRO_672_G185040.1</name>
</gene>
<dbReference type="PANTHER" id="PTHR10796:SF92">
    <property type="entry name" value="PATCHED-RELATED, ISOFORM A"/>
    <property type="match status" value="1"/>
</dbReference>
<evidence type="ECO:0000313" key="6">
    <source>
        <dbReference type="Proteomes" id="UP001153069"/>
    </source>
</evidence>